<feature type="domain" description="Malonyl-CoA:ACP transacylase (MAT)" evidence="6">
    <location>
        <begin position="6"/>
        <end position="334"/>
    </location>
</feature>
<evidence type="ECO:0000256" key="4">
    <source>
        <dbReference type="PIRNR" id="PIRNR000446"/>
    </source>
</evidence>
<organism evidence="7 8">
    <name type="scientific">Clostridium aminobutyricum</name>
    <dbReference type="NCBI Taxonomy" id="33953"/>
    <lineage>
        <taxon>Bacteria</taxon>
        <taxon>Bacillati</taxon>
        <taxon>Bacillota</taxon>
        <taxon>Clostridia</taxon>
        <taxon>Eubacteriales</taxon>
        <taxon>Clostridiaceae</taxon>
        <taxon>Clostridium</taxon>
    </lineage>
</organism>
<keyword evidence="2 4" id="KW-0012">Acyltransferase</keyword>
<evidence type="ECO:0000256" key="1">
    <source>
        <dbReference type="ARBA" id="ARBA00022679"/>
    </source>
</evidence>
<dbReference type="RefSeq" id="WP_206581841.1">
    <property type="nucleotide sequence ID" value="NZ_JAFJZZ010000002.1"/>
</dbReference>
<dbReference type="InterPro" id="IPR014043">
    <property type="entry name" value="Acyl_transferase_dom"/>
</dbReference>
<evidence type="ECO:0000256" key="2">
    <source>
        <dbReference type="ARBA" id="ARBA00023315"/>
    </source>
</evidence>
<name>A0A939D859_CLOAM</name>
<dbReference type="InterPro" id="IPR016036">
    <property type="entry name" value="Malonyl_transacylase_ACP-bd"/>
</dbReference>
<gene>
    <name evidence="7" type="ORF">JYB65_06460</name>
</gene>
<dbReference type="GO" id="GO:0004314">
    <property type="term" value="F:[acyl-carrier-protein] S-malonyltransferase activity"/>
    <property type="evidence" value="ECO:0007669"/>
    <property type="project" value="UniProtKB-EC"/>
</dbReference>
<evidence type="ECO:0000313" key="8">
    <source>
        <dbReference type="Proteomes" id="UP000664545"/>
    </source>
</evidence>
<protein>
    <recommendedName>
        <fullName evidence="4">Malonyl CoA-acyl carrier protein transacylase</fullName>
        <ecNumber evidence="4">2.3.1.39</ecNumber>
    </recommendedName>
</protein>
<dbReference type="Proteomes" id="UP000664545">
    <property type="component" value="Unassembled WGS sequence"/>
</dbReference>
<dbReference type="Gene3D" id="3.40.366.10">
    <property type="entry name" value="Malonyl-Coenzyme A Acyl Carrier Protein, domain 2"/>
    <property type="match status" value="1"/>
</dbReference>
<proteinExistence type="inferred from homology"/>
<dbReference type="Gene3D" id="3.30.70.250">
    <property type="entry name" value="Malonyl-CoA ACP transacylase, ACP-binding"/>
    <property type="match status" value="1"/>
</dbReference>
<dbReference type="InterPro" id="IPR001227">
    <property type="entry name" value="Ac_transferase_dom_sf"/>
</dbReference>
<evidence type="ECO:0000256" key="3">
    <source>
        <dbReference type="ARBA" id="ARBA00048462"/>
    </source>
</evidence>
<dbReference type="EMBL" id="JAFJZZ010000002">
    <property type="protein sequence ID" value="MBN7772997.1"/>
    <property type="molecule type" value="Genomic_DNA"/>
</dbReference>
<evidence type="ECO:0000259" key="6">
    <source>
        <dbReference type="SMART" id="SM00827"/>
    </source>
</evidence>
<dbReference type="SUPFAM" id="SSF55048">
    <property type="entry name" value="Probable ACP-binding domain of malonyl-CoA ACP transacylase"/>
    <property type="match status" value="1"/>
</dbReference>
<dbReference type="GO" id="GO:0006633">
    <property type="term" value="P:fatty acid biosynthetic process"/>
    <property type="evidence" value="ECO:0007669"/>
    <property type="project" value="TreeGrafter"/>
</dbReference>
<dbReference type="SUPFAM" id="SSF52151">
    <property type="entry name" value="FabD/lysophospholipase-like"/>
    <property type="match status" value="1"/>
</dbReference>
<dbReference type="InterPro" id="IPR050858">
    <property type="entry name" value="Mal-CoA-ACP_Trans/PKS_FabD"/>
</dbReference>
<feature type="active site" evidence="5">
    <location>
        <position position="208"/>
    </location>
</feature>
<reference evidence="7" key="1">
    <citation type="submission" date="2021-02" db="EMBL/GenBank/DDBJ databases">
        <title>Abyssanaerobacter marinus gen.nov., sp., nov, anaerobic bacterium isolated from the Onnuri vent field of Indian Ocean and suggestion of Mogibacteriaceae fam. nov., and proposal of reclassification of ambiguous this family's genus member.</title>
        <authorList>
            <person name="Kim Y.J."/>
            <person name="Yang J.-A."/>
        </authorList>
    </citation>
    <scope>NUCLEOTIDE SEQUENCE</scope>
    <source>
        <strain evidence="7">DSM 2634</strain>
    </source>
</reference>
<keyword evidence="1 4" id="KW-0808">Transferase</keyword>
<dbReference type="GO" id="GO:0005829">
    <property type="term" value="C:cytosol"/>
    <property type="evidence" value="ECO:0007669"/>
    <property type="project" value="TreeGrafter"/>
</dbReference>
<dbReference type="Pfam" id="PF00698">
    <property type="entry name" value="Acyl_transf_1"/>
    <property type="match status" value="1"/>
</dbReference>
<sequence>MKIGLLFVGQGAQYTGMGKELYEHSPKAKEIMELAGDEIKAWCFEGTKEMLRQTHITQPCIYTVTMAAYEALFEGMAKHDAALLDSIEIVGMAGFSLGEYAALTASGSISDIRKGMEIVTKRGNWMNEAGLGEDGEPRGGMVAAFGDRQSILDCVAAVKDGEILQGVNFNSPVQTVVAGEKTALERFKAEAKIRKMKAIPLSVGTAFHSEMMAPAAEKLQNYLMTCKLKAPTYKLYSNITAEDLMAGLSEKDQADEAKVSEYIADRMGQQAMSPVCWQDIIENMVKDGIECVIEIGPGSALSGMVKKIKEDLLTLHVEDMESLKHTIDLLAEHVNA</sequence>
<comment type="catalytic activity">
    <reaction evidence="3 4">
        <text>holo-[ACP] + malonyl-CoA = malonyl-[ACP] + CoA</text>
        <dbReference type="Rhea" id="RHEA:41792"/>
        <dbReference type="Rhea" id="RHEA-COMP:9623"/>
        <dbReference type="Rhea" id="RHEA-COMP:9685"/>
        <dbReference type="ChEBI" id="CHEBI:57287"/>
        <dbReference type="ChEBI" id="CHEBI:57384"/>
        <dbReference type="ChEBI" id="CHEBI:64479"/>
        <dbReference type="ChEBI" id="CHEBI:78449"/>
        <dbReference type="EC" id="2.3.1.39"/>
    </reaction>
</comment>
<dbReference type="InterPro" id="IPR024925">
    <property type="entry name" value="Malonyl_CoA-ACP_transAc"/>
</dbReference>
<dbReference type="PANTHER" id="PTHR42681">
    <property type="entry name" value="MALONYL-COA-ACYL CARRIER PROTEIN TRANSACYLASE, MITOCHONDRIAL"/>
    <property type="match status" value="1"/>
</dbReference>
<evidence type="ECO:0000313" key="7">
    <source>
        <dbReference type="EMBL" id="MBN7772997.1"/>
    </source>
</evidence>
<keyword evidence="8" id="KW-1185">Reference proteome</keyword>
<dbReference type="SMART" id="SM00827">
    <property type="entry name" value="PKS_AT"/>
    <property type="match status" value="1"/>
</dbReference>
<dbReference type="AlphaFoldDB" id="A0A939D859"/>
<dbReference type="PIRSF" id="PIRSF000446">
    <property type="entry name" value="Mct"/>
    <property type="match status" value="1"/>
</dbReference>
<dbReference type="EC" id="2.3.1.39" evidence="4"/>
<feature type="active site" evidence="5">
    <location>
        <position position="96"/>
    </location>
</feature>
<evidence type="ECO:0000256" key="5">
    <source>
        <dbReference type="PIRSR" id="PIRSR000446-1"/>
    </source>
</evidence>
<comment type="caution">
    <text evidence="7">The sequence shown here is derived from an EMBL/GenBank/DDBJ whole genome shotgun (WGS) entry which is preliminary data.</text>
</comment>
<comment type="similarity">
    <text evidence="4">Belongs to the fabD family.</text>
</comment>
<accession>A0A939D859</accession>
<dbReference type="PANTHER" id="PTHR42681:SF1">
    <property type="entry name" value="MALONYL-COA-ACYL CARRIER PROTEIN TRANSACYLASE, MITOCHONDRIAL"/>
    <property type="match status" value="1"/>
</dbReference>
<dbReference type="InterPro" id="IPR016035">
    <property type="entry name" value="Acyl_Trfase/lysoPLipase"/>
</dbReference>